<dbReference type="EMBL" id="FUKJ01000147">
    <property type="protein sequence ID" value="SJM91601.1"/>
    <property type="molecule type" value="Genomic_DNA"/>
</dbReference>
<dbReference type="OrthoDB" id="4720638at2"/>
<organism evidence="4 5">
    <name type="scientific">Crenothrix polyspora</name>
    <dbReference type="NCBI Taxonomy" id="360316"/>
    <lineage>
        <taxon>Bacteria</taxon>
        <taxon>Pseudomonadati</taxon>
        <taxon>Pseudomonadota</taxon>
        <taxon>Gammaproteobacteria</taxon>
        <taxon>Methylococcales</taxon>
        <taxon>Crenotrichaceae</taxon>
        <taxon>Crenothrix</taxon>
    </lineage>
</organism>
<evidence type="ECO:0000313" key="4">
    <source>
        <dbReference type="EMBL" id="SJM91601.1"/>
    </source>
</evidence>
<accession>A0A1R4H6D0</accession>
<dbReference type="InterPro" id="IPR001568">
    <property type="entry name" value="RNase_T2-like"/>
</dbReference>
<dbReference type="GO" id="GO:0003723">
    <property type="term" value="F:RNA binding"/>
    <property type="evidence" value="ECO:0007669"/>
    <property type="project" value="InterPro"/>
</dbReference>
<dbReference type="PROSITE" id="PS00531">
    <property type="entry name" value="RNASE_T2_2"/>
    <property type="match status" value="1"/>
</dbReference>
<dbReference type="GO" id="GO:0033897">
    <property type="term" value="F:ribonuclease T2 activity"/>
    <property type="evidence" value="ECO:0007669"/>
    <property type="project" value="InterPro"/>
</dbReference>
<dbReference type="AlphaFoldDB" id="A0A1R4H6D0"/>
<dbReference type="SUPFAM" id="SSF55895">
    <property type="entry name" value="Ribonuclease Rh-like"/>
    <property type="match status" value="1"/>
</dbReference>
<dbReference type="Gene3D" id="3.90.730.10">
    <property type="entry name" value="Ribonuclease T2-like"/>
    <property type="match status" value="1"/>
</dbReference>
<dbReference type="InterPro" id="IPR033130">
    <property type="entry name" value="RNase_T2_His_AS_2"/>
</dbReference>
<keyword evidence="4" id="KW-0378">Hydrolase</keyword>
<dbReference type="Proteomes" id="UP000195442">
    <property type="component" value="Unassembled WGS sequence"/>
</dbReference>
<dbReference type="InterPro" id="IPR036430">
    <property type="entry name" value="RNase_T2-like_sf"/>
</dbReference>
<dbReference type="GO" id="GO:0016787">
    <property type="term" value="F:hydrolase activity"/>
    <property type="evidence" value="ECO:0007669"/>
    <property type="project" value="UniProtKB-KW"/>
</dbReference>
<keyword evidence="3" id="KW-0732">Signal</keyword>
<reference evidence="5" key="1">
    <citation type="submission" date="2017-02" db="EMBL/GenBank/DDBJ databases">
        <authorList>
            <person name="Daims H."/>
        </authorList>
    </citation>
    <scope>NUCLEOTIDE SEQUENCE [LARGE SCALE GENOMIC DNA]</scope>
</reference>
<dbReference type="Pfam" id="PF00445">
    <property type="entry name" value="Ribonuclease_T2"/>
    <property type="match status" value="1"/>
</dbReference>
<evidence type="ECO:0000313" key="5">
    <source>
        <dbReference type="Proteomes" id="UP000195442"/>
    </source>
</evidence>
<name>A0A1R4H6D0_9GAMM</name>
<dbReference type="PANTHER" id="PTHR11240">
    <property type="entry name" value="RIBONUCLEASE T2"/>
    <property type="match status" value="1"/>
</dbReference>
<dbReference type="GO" id="GO:0006401">
    <property type="term" value="P:RNA catabolic process"/>
    <property type="evidence" value="ECO:0007669"/>
    <property type="project" value="TreeGrafter"/>
</dbReference>
<sequence length="149" mass="16958">MKNILNSLLILAILYTSAHAAQKPFDYYVMSLSWSPQFCATHPKDNQCTRNYGIVLHGLWPQYNKGYPQSCSKEWIPAALIRSFPDLHPSEKLAIHEWQKHGTCSGLSPRDYLKLSQKLKQSVVTPDTLQNLAKPLRVTAVVNIRTIPR</sequence>
<evidence type="ECO:0000256" key="1">
    <source>
        <dbReference type="ARBA" id="ARBA00007469"/>
    </source>
</evidence>
<dbReference type="PANTHER" id="PTHR11240:SF22">
    <property type="entry name" value="RIBONUCLEASE T2"/>
    <property type="match status" value="1"/>
</dbReference>
<feature type="signal peptide" evidence="3">
    <location>
        <begin position="1"/>
        <end position="20"/>
    </location>
</feature>
<dbReference type="RefSeq" id="WP_087146610.1">
    <property type="nucleotide sequence ID" value="NZ_FUKJ01000147.1"/>
</dbReference>
<dbReference type="EC" id="3.1.27.-" evidence="4"/>
<keyword evidence="5" id="KW-1185">Reference proteome</keyword>
<evidence type="ECO:0000256" key="2">
    <source>
        <dbReference type="RuleBase" id="RU004328"/>
    </source>
</evidence>
<feature type="chain" id="PRO_5010376028" evidence="3">
    <location>
        <begin position="21"/>
        <end position="149"/>
    </location>
</feature>
<proteinExistence type="inferred from homology"/>
<gene>
    <name evidence="4" type="ORF">CRENPOLYSF2_2300019</name>
</gene>
<evidence type="ECO:0000256" key="3">
    <source>
        <dbReference type="SAM" id="SignalP"/>
    </source>
</evidence>
<comment type="similarity">
    <text evidence="1 2">Belongs to the RNase T2 family.</text>
</comment>
<protein>
    <submittedName>
        <fullName evidence="4">Ribonuclease</fullName>
        <ecNumber evidence="4">3.1.27.-</ecNumber>
    </submittedName>
</protein>